<evidence type="ECO:0000256" key="5">
    <source>
        <dbReference type="ARBA" id="ARBA00023295"/>
    </source>
</evidence>
<keyword evidence="3" id="KW-0378">Hydrolase</keyword>
<keyword evidence="5" id="KW-0326">Glycosidase</keyword>
<evidence type="ECO:0000259" key="6">
    <source>
        <dbReference type="Pfam" id="PF01408"/>
    </source>
</evidence>
<evidence type="ECO:0000256" key="1">
    <source>
        <dbReference type="ARBA" id="ARBA00001911"/>
    </source>
</evidence>
<dbReference type="InterPro" id="IPR036291">
    <property type="entry name" value="NAD(P)-bd_dom_sf"/>
</dbReference>
<evidence type="ECO:0000256" key="2">
    <source>
        <dbReference type="ARBA" id="ARBA00009329"/>
    </source>
</evidence>
<evidence type="ECO:0000256" key="3">
    <source>
        <dbReference type="ARBA" id="ARBA00022801"/>
    </source>
</evidence>
<evidence type="ECO:0000313" key="8">
    <source>
        <dbReference type="EMBL" id="ATA81717.1"/>
    </source>
</evidence>
<dbReference type="SUPFAM" id="SSF51735">
    <property type="entry name" value="NAD(P)-binding Rossmann-fold domains"/>
    <property type="match status" value="1"/>
</dbReference>
<name>A0A250FCH6_9FLAO</name>
<evidence type="ECO:0000256" key="4">
    <source>
        <dbReference type="ARBA" id="ARBA00023027"/>
    </source>
</evidence>
<dbReference type="Pfam" id="PF21252">
    <property type="entry name" value="Glyco_hydro_109_C"/>
    <property type="match status" value="1"/>
</dbReference>
<dbReference type="InterPro" id="IPR050463">
    <property type="entry name" value="Gfo/Idh/MocA_oxidrdct_glycsds"/>
</dbReference>
<keyword evidence="4" id="KW-0520">NAD</keyword>
<comment type="similarity">
    <text evidence="2">Belongs to the Gfo/Idh/MocA family. Glycosyl hydrolase 109 subfamily.</text>
</comment>
<dbReference type="Gene3D" id="3.30.360.10">
    <property type="entry name" value="Dihydrodipicolinate Reductase, domain 2"/>
    <property type="match status" value="1"/>
</dbReference>
<dbReference type="AlphaFoldDB" id="A0A250FCH6"/>
<feature type="domain" description="Gfo/Idh/MocA-like oxidoreductase N-terminal" evidence="6">
    <location>
        <begin position="14"/>
        <end position="137"/>
    </location>
</feature>
<evidence type="ECO:0000259" key="7">
    <source>
        <dbReference type="Pfam" id="PF21252"/>
    </source>
</evidence>
<dbReference type="PANTHER" id="PTHR43818">
    <property type="entry name" value="BCDNA.GH03377"/>
    <property type="match status" value="1"/>
</dbReference>
<evidence type="ECO:0000313" key="9">
    <source>
        <dbReference type="Proteomes" id="UP000217276"/>
    </source>
</evidence>
<comment type="cofactor">
    <cofactor evidence="1">
        <name>NAD(+)</name>
        <dbReference type="ChEBI" id="CHEBI:57540"/>
    </cofactor>
</comment>
<organism evidence="8 9">
    <name type="scientific">Capnocytophaga leadbetteri</name>
    <dbReference type="NCBI Taxonomy" id="327575"/>
    <lineage>
        <taxon>Bacteria</taxon>
        <taxon>Pseudomonadati</taxon>
        <taxon>Bacteroidota</taxon>
        <taxon>Flavobacteriia</taxon>
        <taxon>Flavobacteriales</taxon>
        <taxon>Flavobacteriaceae</taxon>
        <taxon>Capnocytophaga</taxon>
    </lineage>
</organism>
<dbReference type="InterPro" id="IPR049303">
    <property type="entry name" value="Glyco_hydro_109_C"/>
</dbReference>
<accession>A0A250FCH6</accession>
<proteinExistence type="inferred from homology"/>
<keyword evidence="9" id="KW-1185">Reference proteome</keyword>
<dbReference type="EMBL" id="CP022384">
    <property type="protein sequence ID" value="ATA81717.1"/>
    <property type="molecule type" value="Genomic_DNA"/>
</dbReference>
<dbReference type="RefSeq" id="WP_095913713.1">
    <property type="nucleotide sequence ID" value="NZ_CP022384.1"/>
</dbReference>
<dbReference type="Pfam" id="PF01408">
    <property type="entry name" value="GFO_IDH_MocA"/>
    <property type="match status" value="1"/>
</dbReference>
<gene>
    <name evidence="8" type="ORF">CGC53_04805</name>
</gene>
<dbReference type="Gene3D" id="3.40.50.720">
    <property type="entry name" value="NAD(P)-binding Rossmann-like Domain"/>
    <property type="match status" value="1"/>
</dbReference>
<dbReference type="SUPFAM" id="SSF55347">
    <property type="entry name" value="Glyceraldehyde-3-phosphate dehydrogenase-like, C-terminal domain"/>
    <property type="match status" value="1"/>
</dbReference>
<dbReference type="InterPro" id="IPR000683">
    <property type="entry name" value="Gfo/Idh/MocA-like_OxRdtase_N"/>
</dbReference>
<dbReference type="Proteomes" id="UP000217276">
    <property type="component" value="Chromosome"/>
</dbReference>
<dbReference type="KEGG" id="clk:CGC53_04805"/>
<feature type="domain" description="Glycosyl hydrolase 109 C-terminal" evidence="7">
    <location>
        <begin position="148"/>
        <end position="314"/>
    </location>
</feature>
<sequence length="399" mass="45475">MDVFNLSVAPIPQLRIAFIGVGVRGIEAVKRYLQLEVQIVAIAEVGEEAMQKAKALTAHLPAPPAYYTAPDDWRKLCEHPDIDLLYISTPWQQHAPMAIYAMQCGKHVAIEVPLAMTIADCKRIVRTAEETQRHCMMLENVCYDHFELMSIELVKQGKLGELVHAEGAYIHDLRHLNFRQTDRDIERGKWRMQYSKTFEGNPYPTHGIAPICQAMGILRTDRLESLLSMSSLAVGMREYAEAHFGKNSAEAQAHYTGDMNISLLRTAKGKTIMLQHDVTNPRPYSRIFMLSGTKGFIQKYPTPQLYFDDREEKQLTPDEITAYLEEHEHSYYRETAYLRAQLPDQKPMDIVMDYRLVYCLKNGLPLDQNVYDGALWSCIAELTQQSIAGGNCVVPFPEF</sequence>
<dbReference type="GO" id="GO:0016798">
    <property type="term" value="F:hydrolase activity, acting on glycosyl bonds"/>
    <property type="evidence" value="ECO:0007669"/>
    <property type="project" value="UniProtKB-KW"/>
</dbReference>
<dbReference type="PANTHER" id="PTHR43818:SF1">
    <property type="entry name" value="GLYCOSYL HYDROLASE FAMILY 109 PROTEIN"/>
    <property type="match status" value="1"/>
</dbReference>
<reference evidence="9" key="1">
    <citation type="submission" date="2017-06" db="EMBL/GenBank/DDBJ databases">
        <title>Capnocytophaga spp. assemblies.</title>
        <authorList>
            <person name="Gulvik C.A."/>
        </authorList>
    </citation>
    <scope>NUCLEOTIDE SEQUENCE [LARGE SCALE GENOMIC DNA]</scope>
    <source>
        <strain evidence="9">H6253</strain>
    </source>
</reference>
<protein>
    <submittedName>
        <fullName evidence="8">Acetylgalactosaminidase</fullName>
    </submittedName>
</protein>
<dbReference type="GO" id="GO:0000166">
    <property type="term" value="F:nucleotide binding"/>
    <property type="evidence" value="ECO:0007669"/>
    <property type="project" value="InterPro"/>
</dbReference>